<dbReference type="SUPFAM" id="SSF53448">
    <property type="entry name" value="Nucleotide-diphospho-sugar transferases"/>
    <property type="match status" value="1"/>
</dbReference>
<dbReference type="PANTHER" id="PTHR43685:SF5">
    <property type="entry name" value="GLYCOSYLTRANSFERASE EPSE-RELATED"/>
    <property type="match status" value="1"/>
</dbReference>
<evidence type="ECO:0000256" key="1">
    <source>
        <dbReference type="ARBA" id="ARBA00006739"/>
    </source>
</evidence>
<gene>
    <name evidence="6" type="ORF">GCM10009654_26060</name>
</gene>
<dbReference type="PANTHER" id="PTHR43685">
    <property type="entry name" value="GLYCOSYLTRANSFERASE"/>
    <property type="match status" value="1"/>
</dbReference>
<organism evidence="6 7">
    <name type="scientific">Streptomyces hebeiensis</name>
    <dbReference type="NCBI Taxonomy" id="229486"/>
    <lineage>
        <taxon>Bacteria</taxon>
        <taxon>Bacillati</taxon>
        <taxon>Actinomycetota</taxon>
        <taxon>Actinomycetes</taxon>
        <taxon>Kitasatosporales</taxon>
        <taxon>Streptomycetaceae</taxon>
        <taxon>Streptomyces</taxon>
    </lineage>
</organism>
<evidence type="ECO:0000256" key="4">
    <source>
        <dbReference type="SAM" id="MobiDB-lite"/>
    </source>
</evidence>
<dbReference type="InterPro" id="IPR001173">
    <property type="entry name" value="Glyco_trans_2-like"/>
</dbReference>
<dbReference type="Gene3D" id="3.90.550.10">
    <property type="entry name" value="Spore Coat Polysaccharide Biosynthesis Protein SpsA, Chain A"/>
    <property type="match status" value="1"/>
</dbReference>
<keyword evidence="2" id="KW-0328">Glycosyltransferase</keyword>
<feature type="domain" description="Glycosyltransferase 2-like" evidence="5">
    <location>
        <begin position="61"/>
        <end position="217"/>
    </location>
</feature>
<dbReference type="EMBL" id="BAAAKV010000020">
    <property type="protein sequence ID" value="GAA1167699.1"/>
    <property type="molecule type" value="Genomic_DNA"/>
</dbReference>
<protein>
    <submittedName>
        <fullName evidence="6">Glycosyltransferase</fullName>
    </submittedName>
</protein>
<comment type="caution">
    <text evidence="6">The sequence shown here is derived from an EMBL/GenBank/DDBJ whole genome shotgun (WGS) entry which is preliminary data.</text>
</comment>
<comment type="similarity">
    <text evidence="1">Belongs to the glycosyltransferase 2 family.</text>
</comment>
<evidence type="ECO:0000313" key="7">
    <source>
        <dbReference type="Proteomes" id="UP001501371"/>
    </source>
</evidence>
<evidence type="ECO:0000313" key="6">
    <source>
        <dbReference type="EMBL" id="GAA1167699.1"/>
    </source>
</evidence>
<sequence>MSADRSEPAARTTPAGSAGPTGSPGPTAPAGSAEPTDSLPACEARSGVGAGATLEPDGRVTVAVITRDRRASLLRTLDRLAALPERSAVVVVDNGSTDASSAAARAHPVGARALYPGRNTGALGRNLAVRQAITPYVAFSDDDSWWAPGALATAADLFDAHPRLGLLAARTLVGPEQSDDPLNAVLADSPLPPEPDLPGRPVLGFLGCAAVVRRRAFLGVGGYHRLLFFGAEETLLAYDLAAAGWGLAYVPALIAHHHPAAGHRPGRTSVVRRNALLTDWLRRPLPVALRHTARLAAEAAHAEPGAAAALRGALVRLPAALARRRPLPPPVEHSVRLLEAGRRTTVKGARATGYEA</sequence>
<reference evidence="6 7" key="1">
    <citation type="journal article" date="2019" name="Int. J. Syst. Evol. Microbiol.">
        <title>The Global Catalogue of Microorganisms (GCM) 10K type strain sequencing project: providing services to taxonomists for standard genome sequencing and annotation.</title>
        <authorList>
            <consortium name="The Broad Institute Genomics Platform"/>
            <consortium name="The Broad Institute Genome Sequencing Center for Infectious Disease"/>
            <person name="Wu L."/>
            <person name="Ma J."/>
        </authorList>
    </citation>
    <scope>NUCLEOTIDE SEQUENCE [LARGE SCALE GENOMIC DNA]</scope>
    <source>
        <strain evidence="6 7">JCM 12696</strain>
    </source>
</reference>
<dbReference type="Proteomes" id="UP001501371">
    <property type="component" value="Unassembled WGS sequence"/>
</dbReference>
<keyword evidence="3" id="KW-0808">Transferase</keyword>
<evidence type="ECO:0000256" key="3">
    <source>
        <dbReference type="ARBA" id="ARBA00022679"/>
    </source>
</evidence>
<proteinExistence type="inferred from homology"/>
<feature type="region of interest" description="Disordered" evidence="4">
    <location>
        <begin position="1"/>
        <end position="53"/>
    </location>
</feature>
<name>A0ABN1UTC9_9ACTN</name>
<dbReference type="InterPro" id="IPR050834">
    <property type="entry name" value="Glycosyltransf_2"/>
</dbReference>
<evidence type="ECO:0000259" key="5">
    <source>
        <dbReference type="Pfam" id="PF00535"/>
    </source>
</evidence>
<dbReference type="InterPro" id="IPR029044">
    <property type="entry name" value="Nucleotide-diphossugar_trans"/>
</dbReference>
<dbReference type="Pfam" id="PF00535">
    <property type="entry name" value="Glycos_transf_2"/>
    <property type="match status" value="1"/>
</dbReference>
<accession>A0ABN1UTC9</accession>
<feature type="compositionally biased region" description="Low complexity" evidence="4">
    <location>
        <begin position="9"/>
        <end position="36"/>
    </location>
</feature>
<keyword evidence="7" id="KW-1185">Reference proteome</keyword>
<evidence type="ECO:0000256" key="2">
    <source>
        <dbReference type="ARBA" id="ARBA00022676"/>
    </source>
</evidence>